<gene>
    <name evidence="2" type="ORF">EYF80_030718</name>
</gene>
<name>A0A4Z2H2P0_9TELE</name>
<reference evidence="2 3" key="1">
    <citation type="submission" date="2019-03" db="EMBL/GenBank/DDBJ databases">
        <title>First draft genome of Liparis tanakae, snailfish: a comprehensive survey of snailfish specific genes.</title>
        <authorList>
            <person name="Kim W."/>
            <person name="Song I."/>
            <person name="Jeong J.-H."/>
            <person name="Kim D."/>
            <person name="Kim S."/>
            <person name="Ryu S."/>
            <person name="Song J.Y."/>
            <person name="Lee S.K."/>
        </authorList>
    </citation>
    <scope>NUCLEOTIDE SEQUENCE [LARGE SCALE GENOMIC DNA]</scope>
    <source>
        <tissue evidence="2">Muscle</tissue>
    </source>
</reference>
<evidence type="ECO:0000313" key="3">
    <source>
        <dbReference type="Proteomes" id="UP000314294"/>
    </source>
</evidence>
<feature type="compositionally biased region" description="Basic and acidic residues" evidence="1">
    <location>
        <begin position="1"/>
        <end position="11"/>
    </location>
</feature>
<feature type="compositionally biased region" description="Basic and acidic residues" evidence="1">
    <location>
        <begin position="62"/>
        <end position="72"/>
    </location>
</feature>
<accession>A0A4Z2H2P0</accession>
<sequence length="72" mass="8130">MRWNDTREHVARRSRRKDARRVKTGCFSEGLPSGAADSGTRSIHSGILRGPASPNGGWEAAEWPRRRREDDV</sequence>
<feature type="compositionally biased region" description="Basic residues" evidence="1">
    <location>
        <begin position="12"/>
        <end position="23"/>
    </location>
</feature>
<proteinExistence type="predicted"/>
<dbReference type="EMBL" id="SRLO01000364">
    <property type="protein sequence ID" value="TNN59084.1"/>
    <property type="molecule type" value="Genomic_DNA"/>
</dbReference>
<protein>
    <submittedName>
        <fullName evidence="2">Uncharacterized protein</fullName>
    </submittedName>
</protein>
<dbReference type="Proteomes" id="UP000314294">
    <property type="component" value="Unassembled WGS sequence"/>
</dbReference>
<dbReference type="AlphaFoldDB" id="A0A4Z2H2P0"/>
<organism evidence="2 3">
    <name type="scientific">Liparis tanakae</name>
    <name type="common">Tanaka's snailfish</name>
    <dbReference type="NCBI Taxonomy" id="230148"/>
    <lineage>
        <taxon>Eukaryota</taxon>
        <taxon>Metazoa</taxon>
        <taxon>Chordata</taxon>
        <taxon>Craniata</taxon>
        <taxon>Vertebrata</taxon>
        <taxon>Euteleostomi</taxon>
        <taxon>Actinopterygii</taxon>
        <taxon>Neopterygii</taxon>
        <taxon>Teleostei</taxon>
        <taxon>Neoteleostei</taxon>
        <taxon>Acanthomorphata</taxon>
        <taxon>Eupercaria</taxon>
        <taxon>Perciformes</taxon>
        <taxon>Cottioidei</taxon>
        <taxon>Cottales</taxon>
        <taxon>Liparidae</taxon>
        <taxon>Liparis</taxon>
    </lineage>
</organism>
<evidence type="ECO:0000313" key="2">
    <source>
        <dbReference type="EMBL" id="TNN59084.1"/>
    </source>
</evidence>
<keyword evidence="3" id="KW-1185">Reference proteome</keyword>
<feature type="region of interest" description="Disordered" evidence="1">
    <location>
        <begin position="1"/>
        <end position="72"/>
    </location>
</feature>
<comment type="caution">
    <text evidence="2">The sequence shown here is derived from an EMBL/GenBank/DDBJ whole genome shotgun (WGS) entry which is preliminary data.</text>
</comment>
<evidence type="ECO:0000256" key="1">
    <source>
        <dbReference type="SAM" id="MobiDB-lite"/>
    </source>
</evidence>